<dbReference type="InterPro" id="IPR007627">
    <property type="entry name" value="RNA_pol_sigma70_r2"/>
</dbReference>
<feature type="domain" description="RNA polymerase sigma factor 70 region 4 type 2" evidence="6">
    <location>
        <begin position="118"/>
        <end position="170"/>
    </location>
</feature>
<dbReference type="InterPro" id="IPR014284">
    <property type="entry name" value="RNA_pol_sigma-70_dom"/>
</dbReference>
<keyword evidence="2" id="KW-0805">Transcription regulation</keyword>
<comment type="similarity">
    <text evidence="1">Belongs to the sigma-70 factor family. ECF subfamily.</text>
</comment>
<feature type="domain" description="RNA polymerase sigma-70 region 2" evidence="5">
    <location>
        <begin position="23"/>
        <end position="88"/>
    </location>
</feature>
<evidence type="ECO:0008006" key="9">
    <source>
        <dbReference type="Google" id="ProtNLM"/>
    </source>
</evidence>
<dbReference type="InterPro" id="IPR036388">
    <property type="entry name" value="WH-like_DNA-bd_sf"/>
</dbReference>
<reference evidence="7 8" key="1">
    <citation type="submission" date="2016-10" db="EMBL/GenBank/DDBJ databases">
        <title>Draft genome sequences of four alkaliphilic bacteria belonging to the Anaerobacillus genus.</title>
        <authorList>
            <person name="Bassil N.M."/>
            <person name="Lloyd J.R."/>
        </authorList>
    </citation>
    <scope>NUCLEOTIDE SEQUENCE [LARGE SCALE GENOMIC DNA]</scope>
    <source>
        <strain evidence="7 8">DSM 15340</strain>
    </source>
</reference>
<name>A0A1S2LSL7_9BACI</name>
<dbReference type="InterPro" id="IPR013324">
    <property type="entry name" value="RNA_pol_sigma_r3/r4-like"/>
</dbReference>
<dbReference type="GO" id="GO:0016987">
    <property type="term" value="F:sigma factor activity"/>
    <property type="evidence" value="ECO:0007669"/>
    <property type="project" value="UniProtKB-KW"/>
</dbReference>
<evidence type="ECO:0000313" key="7">
    <source>
        <dbReference type="EMBL" id="OIJ15492.1"/>
    </source>
</evidence>
<dbReference type="SUPFAM" id="SSF88946">
    <property type="entry name" value="Sigma2 domain of RNA polymerase sigma factors"/>
    <property type="match status" value="1"/>
</dbReference>
<dbReference type="Pfam" id="PF04542">
    <property type="entry name" value="Sigma70_r2"/>
    <property type="match status" value="1"/>
</dbReference>
<dbReference type="GO" id="GO:0006352">
    <property type="term" value="P:DNA-templated transcription initiation"/>
    <property type="evidence" value="ECO:0007669"/>
    <property type="project" value="InterPro"/>
</dbReference>
<dbReference type="Gene3D" id="1.10.10.10">
    <property type="entry name" value="Winged helix-like DNA-binding domain superfamily/Winged helix DNA-binding domain"/>
    <property type="match status" value="1"/>
</dbReference>
<dbReference type="CDD" id="cd06171">
    <property type="entry name" value="Sigma70_r4"/>
    <property type="match status" value="1"/>
</dbReference>
<keyword evidence="4" id="KW-0804">Transcription</keyword>
<dbReference type="Pfam" id="PF08281">
    <property type="entry name" value="Sigma70_r4_2"/>
    <property type="match status" value="1"/>
</dbReference>
<keyword evidence="8" id="KW-1185">Reference proteome</keyword>
<evidence type="ECO:0000259" key="6">
    <source>
        <dbReference type="Pfam" id="PF08281"/>
    </source>
</evidence>
<protein>
    <recommendedName>
        <fullName evidence="9">RNA polymerase subunit sigma-70</fullName>
    </recommendedName>
</protein>
<dbReference type="PANTHER" id="PTHR43133">
    <property type="entry name" value="RNA POLYMERASE ECF-TYPE SIGMA FACTO"/>
    <property type="match status" value="1"/>
</dbReference>
<dbReference type="InterPro" id="IPR013325">
    <property type="entry name" value="RNA_pol_sigma_r2"/>
</dbReference>
<comment type="caution">
    <text evidence="7">The sequence shown here is derived from an EMBL/GenBank/DDBJ whole genome shotgun (WGS) entry which is preliminary data.</text>
</comment>
<accession>A0A1S2LSL7</accession>
<dbReference type="Proteomes" id="UP000180098">
    <property type="component" value="Unassembled WGS sequence"/>
</dbReference>
<sequence length="184" mass="22168">MLSYKEVSNVDEDLKKQKIQEWYQLYSDDIYRFVLMMIGDHDQAKDLTHDTYLKAYNSFEYFQGVTSDKNWLYRIARNVTIDYMRKKKPIRFMIESFSTFPSEENCPEKIMELGENEEQLYRCLKKLKRSYQDVIILRKIKELSIQETAEVLEWNETKVKNTLFRGLAALKQQMVKEGYNHETI</sequence>
<keyword evidence="3" id="KW-0731">Sigma factor</keyword>
<dbReference type="NCBIfam" id="TIGR02937">
    <property type="entry name" value="sigma70-ECF"/>
    <property type="match status" value="1"/>
</dbReference>
<evidence type="ECO:0000256" key="2">
    <source>
        <dbReference type="ARBA" id="ARBA00023015"/>
    </source>
</evidence>
<dbReference type="SUPFAM" id="SSF88659">
    <property type="entry name" value="Sigma3 and sigma4 domains of RNA polymerase sigma factors"/>
    <property type="match status" value="1"/>
</dbReference>
<dbReference type="InterPro" id="IPR039425">
    <property type="entry name" value="RNA_pol_sigma-70-like"/>
</dbReference>
<evidence type="ECO:0000259" key="5">
    <source>
        <dbReference type="Pfam" id="PF04542"/>
    </source>
</evidence>
<evidence type="ECO:0000313" key="8">
    <source>
        <dbReference type="Proteomes" id="UP000180098"/>
    </source>
</evidence>
<evidence type="ECO:0000256" key="3">
    <source>
        <dbReference type="ARBA" id="ARBA00023082"/>
    </source>
</evidence>
<gene>
    <name evidence="7" type="ORF">BKP35_00410</name>
</gene>
<proteinExistence type="inferred from homology"/>
<dbReference type="GO" id="GO:0003677">
    <property type="term" value="F:DNA binding"/>
    <property type="evidence" value="ECO:0007669"/>
    <property type="project" value="InterPro"/>
</dbReference>
<dbReference type="InterPro" id="IPR013249">
    <property type="entry name" value="RNA_pol_sigma70_r4_t2"/>
</dbReference>
<organism evidence="7 8">
    <name type="scientific">Anaerobacillus arseniciselenatis</name>
    <dbReference type="NCBI Taxonomy" id="85682"/>
    <lineage>
        <taxon>Bacteria</taxon>
        <taxon>Bacillati</taxon>
        <taxon>Bacillota</taxon>
        <taxon>Bacilli</taxon>
        <taxon>Bacillales</taxon>
        <taxon>Bacillaceae</taxon>
        <taxon>Anaerobacillus</taxon>
    </lineage>
</organism>
<dbReference type="Gene3D" id="1.10.1740.10">
    <property type="match status" value="1"/>
</dbReference>
<evidence type="ECO:0000256" key="1">
    <source>
        <dbReference type="ARBA" id="ARBA00010641"/>
    </source>
</evidence>
<dbReference type="AlphaFoldDB" id="A0A1S2LSL7"/>
<dbReference type="EMBL" id="MLQQ01000001">
    <property type="protein sequence ID" value="OIJ15492.1"/>
    <property type="molecule type" value="Genomic_DNA"/>
</dbReference>
<evidence type="ECO:0000256" key="4">
    <source>
        <dbReference type="ARBA" id="ARBA00023163"/>
    </source>
</evidence>
<dbReference type="PANTHER" id="PTHR43133:SF60">
    <property type="entry name" value="RNA POLYMERASE SIGMA FACTOR SIGV"/>
    <property type="match status" value="1"/>
</dbReference>